<keyword evidence="4" id="KW-1185">Reference proteome</keyword>
<dbReference type="Proteomes" id="UP001460270">
    <property type="component" value="Unassembled WGS sequence"/>
</dbReference>
<dbReference type="InterPro" id="IPR036535">
    <property type="entry name" value="STAT_N_sf"/>
</dbReference>
<dbReference type="InterPro" id="IPR013799">
    <property type="entry name" value="STAT_TF_prot_interaction"/>
</dbReference>
<evidence type="ECO:0000313" key="4">
    <source>
        <dbReference type="Proteomes" id="UP001460270"/>
    </source>
</evidence>
<evidence type="ECO:0000256" key="1">
    <source>
        <dbReference type="ARBA" id="ARBA00022999"/>
    </source>
</evidence>
<reference evidence="4" key="1">
    <citation type="submission" date="2024-04" db="EMBL/GenBank/DDBJ databases">
        <title>Salinicola lusitanus LLJ914,a marine bacterium isolated from the Okinawa Trough.</title>
        <authorList>
            <person name="Li J."/>
        </authorList>
    </citation>
    <scope>NUCLEOTIDE SEQUENCE [LARGE SCALE GENOMIC DNA]</scope>
</reference>
<evidence type="ECO:0000259" key="2">
    <source>
        <dbReference type="SMART" id="SM00964"/>
    </source>
</evidence>
<protein>
    <recommendedName>
        <fullName evidence="2">STAT transcription factor protein interaction domain-containing protein</fullName>
    </recommendedName>
</protein>
<dbReference type="Gene3D" id="1.10.532.10">
    <property type="entry name" value="STAT transcription factor, N-terminal domain"/>
    <property type="match status" value="1"/>
</dbReference>
<evidence type="ECO:0000313" key="3">
    <source>
        <dbReference type="EMBL" id="KAK7938817.1"/>
    </source>
</evidence>
<accession>A0AAW0Q3N9</accession>
<feature type="domain" description="STAT transcription factor protein interaction" evidence="2">
    <location>
        <begin position="2"/>
        <end position="77"/>
    </location>
</feature>
<gene>
    <name evidence="3" type="ORF">WMY93_002143</name>
</gene>
<dbReference type="EMBL" id="JBBPFD010000002">
    <property type="protein sequence ID" value="KAK7938817.1"/>
    <property type="molecule type" value="Genomic_DNA"/>
</dbReference>
<dbReference type="GO" id="GO:0007165">
    <property type="term" value="P:signal transduction"/>
    <property type="evidence" value="ECO:0007669"/>
    <property type="project" value="InterPro"/>
</dbReference>
<comment type="caution">
    <text evidence="3">The sequence shown here is derived from an EMBL/GenBank/DDBJ whole genome shotgun (WGS) entry which is preliminary data.</text>
</comment>
<dbReference type="SMART" id="SM00964">
    <property type="entry name" value="STAT_int"/>
    <property type="match status" value="1"/>
</dbReference>
<dbReference type="SUPFAM" id="SSF48092">
    <property type="entry name" value="Transcription factor STAT-4 N-domain"/>
    <property type="match status" value="1"/>
</dbReference>
<dbReference type="AlphaFoldDB" id="A0AAW0Q3N9"/>
<sequence length="77" mass="9127">MAQWQALLHLKPDLQSDVRLLYQGKFPLDIRRCLAHWIEQQDWEFAAEDEARARTTFQTILLKLDELERSRSTTATL</sequence>
<organism evidence="3 4">
    <name type="scientific">Mugilogobius chulae</name>
    <name type="common">yellowstripe goby</name>
    <dbReference type="NCBI Taxonomy" id="88201"/>
    <lineage>
        <taxon>Eukaryota</taxon>
        <taxon>Metazoa</taxon>
        <taxon>Chordata</taxon>
        <taxon>Craniata</taxon>
        <taxon>Vertebrata</taxon>
        <taxon>Euteleostomi</taxon>
        <taxon>Actinopterygii</taxon>
        <taxon>Neopterygii</taxon>
        <taxon>Teleostei</taxon>
        <taxon>Neoteleostei</taxon>
        <taxon>Acanthomorphata</taxon>
        <taxon>Gobiaria</taxon>
        <taxon>Gobiiformes</taxon>
        <taxon>Gobioidei</taxon>
        <taxon>Gobiidae</taxon>
        <taxon>Gobionellinae</taxon>
        <taxon>Mugilogobius</taxon>
    </lineage>
</organism>
<dbReference type="PANTHER" id="PTHR11801">
    <property type="entry name" value="SIGNAL TRANSDUCER AND ACTIVATOR OF TRANSCRIPTION"/>
    <property type="match status" value="1"/>
</dbReference>
<dbReference type="GO" id="GO:0003700">
    <property type="term" value="F:DNA-binding transcription factor activity"/>
    <property type="evidence" value="ECO:0007669"/>
    <property type="project" value="InterPro"/>
</dbReference>
<keyword evidence="1" id="KW-0727">SH2 domain</keyword>
<dbReference type="InterPro" id="IPR001217">
    <property type="entry name" value="STAT"/>
</dbReference>
<dbReference type="Pfam" id="PF02865">
    <property type="entry name" value="STAT_int"/>
    <property type="match status" value="1"/>
</dbReference>
<proteinExistence type="predicted"/>
<name>A0AAW0Q3N9_9GOBI</name>